<dbReference type="AlphaFoldDB" id="A0A7W5CEG1"/>
<dbReference type="CDD" id="cd00075">
    <property type="entry name" value="HATPase"/>
    <property type="match status" value="1"/>
</dbReference>
<keyword evidence="7" id="KW-0902">Two-component regulatory system</keyword>
<evidence type="ECO:0000256" key="2">
    <source>
        <dbReference type="ARBA" id="ARBA00012438"/>
    </source>
</evidence>
<protein>
    <recommendedName>
        <fullName evidence="2">histidine kinase</fullName>
        <ecNumber evidence="2">2.7.13.3</ecNumber>
    </recommendedName>
</protein>
<dbReference type="EC" id="2.7.13.3" evidence="2"/>
<gene>
    <name evidence="9" type="ORF">FHS16_005852</name>
</gene>
<evidence type="ECO:0000256" key="4">
    <source>
        <dbReference type="ARBA" id="ARBA00022741"/>
    </source>
</evidence>
<dbReference type="InterPro" id="IPR004358">
    <property type="entry name" value="Sig_transdc_His_kin-like_C"/>
</dbReference>
<evidence type="ECO:0000259" key="8">
    <source>
        <dbReference type="PROSITE" id="PS50109"/>
    </source>
</evidence>
<organism evidence="9 10">
    <name type="scientific">Paenibacillus endophyticus</name>
    <dbReference type="NCBI Taxonomy" id="1294268"/>
    <lineage>
        <taxon>Bacteria</taxon>
        <taxon>Bacillati</taxon>
        <taxon>Bacillota</taxon>
        <taxon>Bacilli</taxon>
        <taxon>Bacillales</taxon>
        <taxon>Paenibacillaceae</taxon>
        <taxon>Paenibacillus</taxon>
    </lineage>
</organism>
<evidence type="ECO:0000256" key="3">
    <source>
        <dbReference type="ARBA" id="ARBA00022679"/>
    </source>
</evidence>
<dbReference type="InterPro" id="IPR005467">
    <property type="entry name" value="His_kinase_dom"/>
</dbReference>
<evidence type="ECO:0000256" key="6">
    <source>
        <dbReference type="ARBA" id="ARBA00022840"/>
    </source>
</evidence>
<keyword evidence="4" id="KW-0547">Nucleotide-binding</keyword>
<keyword evidence="5 9" id="KW-0418">Kinase</keyword>
<dbReference type="Proteomes" id="UP000518605">
    <property type="component" value="Unassembled WGS sequence"/>
</dbReference>
<evidence type="ECO:0000256" key="5">
    <source>
        <dbReference type="ARBA" id="ARBA00022777"/>
    </source>
</evidence>
<feature type="domain" description="Histidine kinase" evidence="8">
    <location>
        <begin position="66"/>
        <end position="159"/>
    </location>
</feature>
<evidence type="ECO:0000256" key="7">
    <source>
        <dbReference type="ARBA" id="ARBA00023012"/>
    </source>
</evidence>
<keyword evidence="10" id="KW-1185">Reference proteome</keyword>
<dbReference type="SUPFAM" id="SSF55874">
    <property type="entry name" value="ATPase domain of HSP90 chaperone/DNA topoisomerase II/histidine kinase"/>
    <property type="match status" value="1"/>
</dbReference>
<evidence type="ECO:0000256" key="1">
    <source>
        <dbReference type="ARBA" id="ARBA00000085"/>
    </source>
</evidence>
<dbReference type="PRINTS" id="PR00344">
    <property type="entry name" value="BCTRLSENSOR"/>
</dbReference>
<evidence type="ECO:0000313" key="10">
    <source>
        <dbReference type="Proteomes" id="UP000518605"/>
    </source>
</evidence>
<dbReference type="GO" id="GO:0005524">
    <property type="term" value="F:ATP binding"/>
    <property type="evidence" value="ECO:0007669"/>
    <property type="project" value="UniProtKB-KW"/>
</dbReference>
<dbReference type="GO" id="GO:0004673">
    <property type="term" value="F:protein histidine kinase activity"/>
    <property type="evidence" value="ECO:0007669"/>
    <property type="project" value="UniProtKB-EC"/>
</dbReference>
<dbReference type="PROSITE" id="PS50109">
    <property type="entry name" value="HIS_KIN"/>
    <property type="match status" value="1"/>
</dbReference>
<comment type="catalytic activity">
    <reaction evidence="1">
        <text>ATP + protein L-histidine = ADP + protein N-phospho-L-histidine.</text>
        <dbReference type="EC" id="2.7.13.3"/>
    </reaction>
</comment>
<comment type="caution">
    <text evidence="9">The sequence shown here is derived from an EMBL/GenBank/DDBJ whole genome shotgun (WGS) entry which is preliminary data.</text>
</comment>
<dbReference type="Pfam" id="PF02518">
    <property type="entry name" value="HATPase_c"/>
    <property type="match status" value="1"/>
</dbReference>
<keyword evidence="6" id="KW-0067">ATP-binding</keyword>
<dbReference type="InterPro" id="IPR050640">
    <property type="entry name" value="Bact_2-comp_sensor_kinase"/>
</dbReference>
<evidence type="ECO:0000313" key="9">
    <source>
        <dbReference type="EMBL" id="MBB3155744.1"/>
    </source>
</evidence>
<dbReference type="EMBL" id="JACHXW010000028">
    <property type="protein sequence ID" value="MBB3155744.1"/>
    <property type="molecule type" value="Genomic_DNA"/>
</dbReference>
<reference evidence="9 10" key="1">
    <citation type="submission" date="2020-08" db="EMBL/GenBank/DDBJ databases">
        <title>Genomic Encyclopedia of Type Strains, Phase III (KMG-III): the genomes of soil and plant-associated and newly described type strains.</title>
        <authorList>
            <person name="Whitman W."/>
        </authorList>
    </citation>
    <scope>NUCLEOTIDE SEQUENCE [LARGE SCALE GENOMIC DNA]</scope>
    <source>
        <strain evidence="9 10">CECT 8234</strain>
    </source>
</reference>
<sequence length="170" mass="19223">MTKKIIDQGSMTLGFIGDYMHCKSFHERWIGFNLALKTSGIKPDDSYNITEADWLIADPKWLLCKEEKRGTITISVRRMADDLLIQVKDDGIGMPEKVLENFRRNLPVTHNSSETGGSGFGLRNVQERIRLHYGGNYNIVITSEIGVGTMIVLRIPAVLITEENQQEIDI</sequence>
<dbReference type="SMART" id="SM00387">
    <property type="entry name" value="HATPase_c"/>
    <property type="match status" value="1"/>
</dbReference>
<dbReference type="GO" id="GO:0000160">
    <property type="term" value="P:phosphorelay signal transduction system"/>
    <property type="evidence" value="ECO:0007669"/>
    <property type="project" value="UniProtKB-KW"/>
</dbReference>
<dbReference type="InterPro" id="IPR036890">
    <property type="entry name" value="HATPase_C_sf"/>
</dbReference>
<dbReference type="Gene3D" id="3.30.565.10">
    <property type="entry name" value="Histidine kinase-like ATPase, C-terminal domain"/>
    <property type="match status" value="1"/>
</dbReference>
<keyword evidence="3" id="KW-0808">Transferase</keyword>
<dbReference type="PANTHER" id="PTHR34220">
    <property type="entry name" value="SENSOR HISTIDINE KINASE YPDA"/>
    <property type="match status" value="1"/>
</dbReference>
<name>A0A7W5CEG1_9BACL</name>
<accession>A0A7W5CEG1</accession>
<proteinExistence type="predicted"/>
<dbReference type="PANTHER" id="PTHR34220:SF7">
    <property type="entry name" value="SENSOR HISTIDINE KINASE YPDA"/>
    <property type="match status" value="1"/>
</dbReference>
<dbReference type="InterPro" id="IPR003594">
    <property type="entry name" value="HATPase_dom"/>
</dbReference>
<dbReference type="RefSeq" id="WP_376769712.1">
    <property type="nucleotide sequence ID" value="NZ_CBCSLB010000032.1"/>
</dbReference>